<sequence length="46" mass="5335">MGLCDGLGQWIISMGLREINRETQWAFVCLYLFYLMGLYKDSQGLT</sequence>
<dbReference type="EMBL" id="MG775258">
    <property type="protein sequence ID" value="AUV61707.1"/>
    <property type="molecule type" value="Genomic_DNA"/>
</dbReference>
<gene>
    <name evidence="1" type="ORF">PsPhHenninger_gp40</name>
</gene>
<protein>
    <submittedName>
        <fullName evidence="1">Uncharacterized protein</fullName>
    </submittedName>
</protein>
<reference evidence="2" key="1">
    <citation type="submission" date="2018-01" db="EMBL/GenBank/DDBJ databases">
        <title>Pseudomonas phages infecting Pseudomonas sp. isolated from Prunus avium.</title>
        <authorList>
            <person name="Colberg O."/>
            <person name="Carstens A.B."/>
            <person name="Kot W."/>
            <person name="Hansen L.H."/>
        </authorList>
    </citation>
    <scope>NUCLEOTIDE SEQUENCE [LARGE SCALE GENOMIC DNA]</scope>
</reference>
<evidence type="ECO:0000313" key="1">
    <source>
        <dbReference type="EMBL" id="AUV61707.1"/>
    </source>
</evidence>
<name>A0A2K9VHB9_9CAUD</name>
<accession>A0A2K9VHB9</accession>
<organism evidence="1 2">
    <name type="scientific">Pseudomonas phage Henninger</name>
    <dbReference type="NCBI Taxonomy" id="2079287"/>
    <lineage>
        <taxon>Viruses</taxon>
        <taxon>Duplodnaviria</taxon>
        <taxon>Heunggongvirae</taxon>
        <taxon>Uroviricota</taxon>
        <taxon>Caudoviricetes</taxon>
        <taxon>Autographivirales</taxon>
        <taxon>Autotranscriptaviridae</taxon>
        <taxon>Studiervirinae</taxon>
        <taxon>Hennigervirus</taxon>
        <taxon>Hennigervirus henninger</taxon>
        <taxon>Ghunavirus henninger</taxon>
    </lineage>
</organism>
<proteinExistence type="predicted"/>
<evidence type="ECO:0000313" key="2">
    <source>
        <dbReference type="Proteomes" id="UP000241183"/>
    </source>
</evidence>
<dbReference type="Proteomes" id="UP000241183">
    <property type="component" value="Segment"/>
</dbReference>
<keyword evidence="2" id="KW-1185">Reference proteome</keyword>